<proteinExistence type="predicted"/>
<reference evidence="1" key="2">
    <citation type="journal article" date="2015" name="Fish Shellfish Immunol.">
        <title>Early steps in the European eel (Anguilla anguilla)-Vibrio vulnificus interaction in the gills: Role of the RtxA13 toxin.</title>
        <authorList>
            <person name="Callol A."/>
            <person name="Pajuelo D."/>
            <person name="Ebbesson L."/>
            <person name="Teles M."/>
            <person name="MacKenzie S."/>
            <person name="Amaro C."/>
        </authorList>
    </citation>
    <scope>NUCLEOTIDE SEQUENCE</scope>
</reference>
<protein>
    <submittedName>
        <fullName evidence="1">Uncharacterized protein</fullName>
    </submittedName>
</protein>
<name>A0A0E9QR91_ANGAN</name>
<organism evidence="1">
    <name type="scientific">Anguilla anguilla</name>
    <name type="common">European freshwater eel</name>
    <name type="synonym">Muraena anguilla</name>
    <dbReference type="NCBI Taxonomy" id="7936"/>
    <lineage>
        <taxon>Eukaryota</taxon>
        <taxon>Metazoa</taxon>
        <taxon>Chordata</taxon>
        <taxon>Craniata</taxon>
        <taxon>Vertebrata</taxon>
        <taxon>Euteleostomi</taxon>
        <taxon>Actinopterygii</taxon>
        <taxon>Neopterygii</taxon>
        <taxon>Teleostei</taxon>
        <taxon>Anguilliformes</taxon>
        <taxon>Anguillidae</taxon>
        <taxon>Anguilla</taxon>
    </lineage>
</organism>
<sequence length="51" mass="5648">MVTKEKTSKKPNKKCGYWIEGGTPSTVNVYSESAENQTGPLSYTIVLLLQK</sequence>
<evidence type="ECO:0000313" key="1">
    <source>
        <dbReference type="EMBL" id="JAH19344.1"/>
    </source>
</evidence>
<dbReference type="EMBL" id="GBXM01089233">
    <property type="protein sequence ID" value="JAH19344.1"/>
    <property type="molecule type" value="Transcribed_RNA"/>
</dbReference>
<reference evidence="1" key="1">
    <citation type="submission" date="2014-11" db="EMBL/GenBank/DDBJ databases">
        <authorList>
            <person name="Amaro Gonzalez C."/>
        </authorList>
    </citation>
    <scope>NUCLEOTIDE SEQUENCE</scope>
</reference>
<dbReference type="AlphaFoldDB" id="A0A0E9QR91"/>
<accession>A0A0E9QR91</accession>